<dbReference type="AlphaFoldDB" id="A0A967ATK9"/>
<dbReference type="Proteomes" id="UP000707206">
    <property type="component" value="Unassembled WGS sequence"/>
</dbReference>
<dbReference type="GO" id="GO:0043565">
    <property type="term" value="F:sequence-specific DNA binding"/>
    <property type="evidence" value="ECO:0007669"/>
    <property type="project" value="InterPro"/>
</dbReference>
<dbReference type="PANTHER" id="PTHR43280">
    <property type="entry name" value="ARAC-FAMILY TRANSCRIPTIONAL REGULATOR"/>
    <property type="match status" value="1"/>
</dbReference>
<accession>A0A967ATK9</accession>
<dbReference type="InterPro" id="IPR009057">
    <property type="entry name" value="Homeodomain-like_sf"/>
</dbReference>
<dbReference type="RefSeq" id="WP_152574570.1">
    <property type="nucleotide sequence ID" value="NZ_VIKU02000003.1"/>
</dbReference>
<dbReference type="EMBL" id="VIKU02000003">
    <property type="protein sequence ID" value="NHF60068.1"/>
    <property type="molecule type" value="Genomic_DNA"/>
</dbReference>
<dbReference type="GO" id="GO:0003700">
    <property type="term" value="F:DNA-binding transcription factor activity"/>
    <property type="evidence" value="ECO:0007669"/>
    <property type="project" value="InterPro"/>
</dbReference>
<evidence type="ECO:0000256" key="3">
    <source>
        <dbReference type="ARBA" id="ARBA00023163"/>
    </source>
</evidence>
<proteinExistence type="predicted"/>
<dbReference type="SUPFAM" id="SSF46689">
    <property type="entry name" value="Homeodomain-like"/>
    <property type="match status" value="1"/>
</dbReference>
<dbReference type="Gene3D" id="1.10.10.60">
    <property type="entry name" value="Homeodomain-like"/>
    <property type="match status" value="1"/>
</dbReference>
<dbReference type="InterPro" id="IPR018060">
    <property type="entry name" value="HTH_AraC"/>
</dbReference>
<evidence type="ECO:0000313" key="5">
    <source>
        <dbReference type="EMBL" id="NHF60068.1"/>
    </source>
</evidence>
<protein>
    <submittedName>
        <fullName evidence="5">AraC family transcriptional regulator</fullName>
    </submittedName>
</protein>
<reference evidence="5" key="1">
    <citation type="submission" date="2019-07" db="EMBL/GenBank/DDBJ databases">
        <authorList>
            <person name="De-Chao Zhang Q."/>
        </authorList>
    </citation>
    <scope>NUCLEOTIDE SEQUENCE</scope>
    <source>
        <strain evidence="5">TP-CH-4</strain>
    </source>
</reference>
<dbReference type="PROSITE" id="PS00041">
    <property type="entry name" value="HTH_ARAC_FAMILY_1"/>
    <property type="match status" value="1"/>
</dbReference>
<keyword evidence="2" id="KW-0238">DNA-binding</keyword>
<gene>
    <name evidence="5" type="ORF">FK220_011990</name>
</gene>
<evidence type="ECO:0000259" key="4">
    <source>
        <dbReference type="PROSITE" id="PS01124"/>
    </source>
</evidence>
<dbReference type="Pfam" id="PF12833">
    <property type="entry name" value="HTH_18"/>
    <property type="match status" value="1"/>
</dbReference>
<sequence>MLVFKNDMVAFEQQLKMLRHLMEYERIYRNPDLNLTLLGSRLRISERSTSKLIQRGFEKSYTTFVNDYRLEEVLYRLRNRQYITHTIIGLALEAGFPSKSTFYRFFKERLEMSPSEFVKRQLENKTS</sequence>
<evidence type="ECO:0000256" key="2">
    <source>
        <dbReference type="ARBA" id="ARBA00023125"/>
    </source>
</evidence>
<organism evidence="5 6">
    <name type="scientific">Pelagihabitans pacificus</name>
    <dbReference type="NCBI Taxonomy" id="2696054"/>
    <lineage>
        <taxon>Bacteria</taxon>
        <taxon>Pseudomonadati</taxon>
        <taxon>Bacteroidota</taxon>
        <taxon>Flavobacteriia</taxon>
        <taxon>Flavobacteriales</taxon>
        <taxon>Flavobacteriaceae</taxon>
        <taxon>Pelagihabitans</taxon>
    </lineage>
</organism>
<name>A0A967ATK9_9FLAO</name>
<evidence type="ECO:0000256" key="1">
    <source>
        <dbReference type="ARBA" id="ARBA00023015"/>
    </source>
</evidence>
<comment type="caution">
    <text evidence="5">The sequence shown here is derived from an EMBL/GenBank/DDBJ whole genome shotgun (WGS) entry which is preliminary data.</text>
</comment>
<keyword evidence="3" id="KW-0804">Transcription</keyword>
<dbReference type="InterPro" id="IPR018062">
    <property type="entry name" value="HTH_AraC-typ_CS"/>
</dbReference>
<keyword evidence="6" id="KW-1185">Reference proteome</keyword>
<reference evidence="5" key="2">
    <citation type="submission" date="2020-03" db="EMBL/GenBank/DDBJ databases">
        <title>Flavobacteriaceae bacterium strain TP-CH-4, a member of the family Flavobacteriaceae isolated from a deep-sea seamount.</title>
        <authorList>
            <person name="Zhang D.-C."/>
        </authorList>
    </citation>
    <scope>NUCLEOTIDE SEQUENCE</scope>
    <source>
        <strain evidence="5">TP-CH-4</strain>
    </source>
</reference>
<keyword evidence="1" id="KW-0805">Transcription regulation</keyword>
<dbReference type="PANTHER" id="PTHR43280:SF29">
    <property type="entry name" value="ARAC-FAMILY TRANSCRIPTIONAL REGULATOR"/>
    <property type="match status" value="1"/>
</dbReference>
<dbReference type="SMART" id="SM00342">
    <property type="entry name" value="HTH_ARAC"/>
    <property type="match status" value="1"/>
</dbReference>
<dbReference type="PROSITE" id="PS01124">
    <property type="entry name" value="HTH_ARAC_FAMILY_2"/>
    <property type="match status" value="1"/>
</dbReference>
<feature type="domain" description="HTH araC/xylS-type" evidence="4">
    <location>
        <begin position="12"/>
        <end position="120"/>
    </location>
</feature>
<evidence type="ECO:0000313" key="6">
    <source>
        <dbReference type="Proteomes" id="UP000707206"/>
    </source>
</evidence>